<accession>A0A1H8WRQ8</accession>
<evidence type="ECO:0000313" key="3">
    <source>
        <dbReference type="Proteomes" id="UP000198847"/>
    </source>
</evidence>
<evidence type="ECO:0000256" key="1">
    <source>
        <dbReference type="SAM" id="Phobius"/>
    </source>
</evidence>
<keyword evidence="1" id="KW-0812">Transmembrane</keyword>
<dbReference type="GO" id="GO:0005886">
    <property type="term" value="C:plasma membrane"/>
    <property type="evidence" value="ECO:0007669"/>
    <property type="project" value="InterPro"/>
</dbReference>
<sequence length="208" mass="23109">MEETTWLSAIWLLSENPASLFALIGMVALLVAFAYIKKITIHTRLLVHIGLALALTVVLHTFRLYHMPQGGSVTLGAMLPLLLLSFRYGPVVGYLAGFVYGLLNLLQDPYILHPVQVLFDYPLPYMAMGLAGFFRDRPFLGATVAVVGRFICHFISGVVFFASYAPEGMSPYWYSLVFNGSYLLPELVICLVILKVLPVGRVLRTIPK</sequence>
<gene>
    <name evidence="2" type="ORF">SAMN04490178_11773</name>
</gene>
<feature type="transmembrane region" description="Helical" evidence="1">
    <location>
        <begin position="182"/>
        <end position="203"/>
    </location>
</feature>
<proteinExistence type="predicted"/>
<dbReference type="Proteomes" id="UP000198847">
    <property type="component" value="Unassembled WGS sequence"/>
</dbReference>
<keyword evidence="1" id="KW-0472">Membrane</keyword>
<feature type="transmembrane region" description="Helical" evidence="1">
    <location>
        <begin position="139"/>
        <end position="162"/>
    </location>
</feature>
<organism evidence="2 3">
    <name type="scientific">Propionispora vibrioides</name>
    <dbReference type="NCBI Taxonomy" id="112903"/>
    <lineage>
        <taxon>Bacteria</taxon>
        <taxon>Bacillati</taxon>
        <taxon>Bacillota</taxon>
        <taxon>Negativicutes</taxon>
        <taxon>Selenomonadales</taxon>
        <taxon>Sporomusaceae</taxon>
        <taxon>Propionispora</taxon>
    </lineage>
</organism>
<name>A0A1H8WRQ8_9FIRM</name>
<dbReference type="RefSeq" id="WP_177173600.1">
    <property type="nucleotide sequence ID" value="NZ_FODY01000017.1"/>
</dbReference>
<dbReference type="Pfam" id="PF09515">
    <property type="entry name" value="Thia_YuaJ"/>
    <property type="match status" value="1"/>
</dbReference>
<dbReference type="STRING" id="112903.SAMN04490178_11773"/>
<dbReference type="AlphaFoldDB" id="A0A1H8WRQ8"/>
<keyword evidence="3" id="KW-1185">Reference proteome</keyword>
<feature type="transmembrane region" description="Helical" evidence="1">
    <location>
        <begin position="20"/>
        <end position="36"/>
    </location>
</feature>
<feature type="transmembrane region" description="Helical" evidence="1">
    <location>
        <begin position="77"/>
        <end position="103"/>
    </location>
</feature>
<protein>
    <submittedName>
        <fullName evidence="2">Thiamine transporter</fullName>
    </submittedName>
</protein>
<dbReference type="EMBL" id="FODY01000017">
    <property type="protein sequence ID" value="SEP30414.1"/>
    <property type="molecule type" value="Genomic_DNA"/>
</dbReference>
<feature type="transmembrane region" description="Helical" evidence="1">
    <location>
        <begin position="45"/>
        <end position="65"/>
    </location>
</feature>
<dbReference type="Gene3D" id="1.10.1760.20">
    <property type="match status" value="1"/>
</dbReference>
<dbReference type="GO" id="GO:0015234">
    <property type="term" value="F:thiamine transmembrane transporter activity"/>
    <property type="evidence" value="ECO:0007669"/>
    <property type="project" value="InterPro"/>
</dbReference>
<reference evidence="2 3" key="1">
    <citation type="submission" date="2016-10" db="EMBL/GenBank/DDBJ databases">
        <authorList>
            <person name="de Groot N.N."/>
        </authorList>
    </citation>
    <scope>NUCLEOTIDE SEQUENCE [LARGE SCALE GENOMIC DNA]</scope>
    <source>
        <strain evidence="2 3">DSM 13305</strain>
    </source>
</reference>
<keyword evidence="1" id="KW-1133">Transmembrane helix</keyword>
<evidence type="ECO:0000313" key="2">
    <source>
        <dbReference type="EMBL" id="SEP30414.1"/>
    </source>
</evidence>
<dbReference type="InterPro" id="IPR012651">
    <property type="entry name" value="Thia_Transptr_ThiT"/>
</dbReference>
<dbReference type="NCBIfam" id="TIGR02357">
    <property type="entry name" value="ECF_ThiT_YuaJ"/>
    <property type="match status" value="1"/>
</dbReference>